<dbReference type="GeneID" id="14882664"/>
<name>A0A0A1TWK6_ENTIV</name>
<dbReference type="Pfam" id="PF00620">
    <property type="entry name" value="RhoGAP"/>
    <property type="match status" value="1"/>
</dbReference>
<feature type="coiled-coil region" evidence="1">
    <location>
        <begin position="177"/>
        <end position="204"/>
    </location>
</feature>
<evidence type="ECO:0000313" key="5">
    <source>
        <dbReference type="Proteomes" id="UP000014680"/>
    </source>
</evidence>
<evidence type="ECO:0000259" key="3">
    <source>
        <dbReference type="PROSITE" id="PS50238"/>
    </source>
</evidence>
<accession>A0A0A1TWK6</accession>
<protein>
    <recommendedName>
        <fullName evidence="3">Rho-GAP domain-containing protein</fullName>
    </recommendedName>
</protein>
<dbReference type="SMART" id="SM00324">
    <property type="entry name" value="RhoGAP"/>
    <property type="match status" value="1"/>
</dbReference>
<evidence type="ECO:0000256" key="2">
    <source>
        <dbReference type="SAM" id="MobiDB-lite"/>
    </source>
</evidence>
<dbReference type="InterPro" id="IPR000198">
    <property type="entry name" value="RhoGAP_dom"/>
</dbReference>
<dbReference type="SUPFAM" id="SSF48350">
    <property type="entry name" value="GTPase activation domain, GAP"/>
    <property type="match status" value="1"/>
</dbReference>
<feature type="compositionally biased region" description="Basic and acidic residues" evidence="2">
    <location>
        <begin position="458"/>
        <end position="525"/>
    </location>
</feature>
<dbReference type="PANTHER" id="PTHR23179">
    <property type="entry name" value="T-CELL ACTIVATION RHO GTPASE ACTIVATING PROTEIN-RELATED"/>
    <property type="match status" value="1"/>
</dbReference>
<dbReference type="PANTHER" id="PTHR23179:SF3">
    <property type="entry name" value="RHO GTPASE-ACTIVATING PROTEIN 20"/>
    <property type="match status" value="1"/>
</dbReference>
<dbReference type="VEuPathDB" id="AmoebaDB:EIN_469370"/>
<organism evidence="4 5">
    <name type="scientific">Entamoeba invadens IP1</name>
    <dbReference type="NCBI Taxonomy" id="370355"/>
    <lineage>
        <taxon>Eukaryota</taxon>
        <taxon>Amoebozoa</taxon>
        <taxon>Evosea</taxon>
        <taxon>Archamoebae</taxon>
        <taxon>Mastigamoebida</taxon>
        <taxon>Entamoebidae</taxon>
        <taxon>Entamoeba</taxon>
    </lineage>
</organism>
<gene>
    <name evidence="4" type="ORF">EIN_469370</name>
</gene>
<dbReference type="GO" id="GO:0005096">
    <property type="term" value="F:GTPase activator activity"/>
    <property type="evidence" value="ECO:0007669"/>
    <property type="project" value="TreeGrafter"/>
</dbReference>
<feature type="compositionally biased region" description="Polar residues" evidence="2">
    <location>
        <begin position="441"/>
        <end position="450"/>
    </location>
</feature>
<keyword evidence="5" id="KW-1185">Reference proteome</keyword>
<dbReference type="OrthoDB" id="9994905at2759"/>
<sequence length="547" mass="62054">MSSRFEALLDRTLGSVPAEKELADIEFVTSNLKSIEELDIYSKKQRTITNKILDTISELLNEFGELSDLQSTHQTSNKEEAITQSHSINFILFVQGSLQVMREELVKGFAKQMEYIIGSINEAKSTFQKNQKKPVDSLECLTIAKAQLDKIIEKRNQIILSHQLIAFSSLANAIQNNFQHNHELSDKIAEIDNLEDEADSTVLKAVSYSQHTLGEILDAEKRKRTELPKAIEQLIEVISTKHYLSEGIFRTNAASTSVNDICLKMAVTDFSVLPADLLAGVLKKFVRNLPSMLFSNLLAKDILIAFQASPTPEQKISNLKTLFDTPKWVPPEKLVLFKAICIMCHIIASHSDVNLMNEKNLSVCWTPTMFSVSTEELSQYLALMEFIIKESDEIFKRKNVKKIGTRKTQIPESQRLKLVAPEPELTNSLLSSSPQQTAFINTSPNVNTSAPKFAMGYHQRDSKDSKEAHDLKEPRLSKDSQEAKEVKDTLESKDCKDLQDLKEQEEMKDPMDLQEEHQKEKEKPAIEQFRPLNIGMNRNRQKNSQDL</sequence>
<dbReference type="Proteomes" id="UP000014680">
    <property type="component" value="Unassembled WGS sequence"/>
</dbReference>
<dbReference type="PROSITE" id="PS50238">
    <property type="entry name" value="RHOGAP"/>
    <property type="match status" value="1"/>
</dbReference>
<dbReference type="InterPro" id="IPR008936">
    <property type="entry name" value="Rho_GTPase_activation_prot"/>
</dbReference>
<dbReference type="AlphaFoldDB" id="A0A0A1TWK6"/>
<feature type="domain" description="Rho-GAP" evidence="3">
    <location>
        <begin position="211"/>
        <end position="395"/>
    </location>
</feature>
<dbReference type="EMBL" id="KB207240">
    <property type="protein sequence ID" value="ELP83733.1"/>
    <property type="molecule type" value="Genomic_DNA"/>
</dbReference>
<evidence type="ECO:0000313" key="4">
    <source>
        <dbReference type="EMBL" id="ELP83733.1"/>
    </source>
</evidence>
<dbReference type="GO" id="GO:0007165">
    <property type="term" value="P:signal transduction"/>
    <property type="evidence" value="ECO:0007669"/>
    <property type="project" value="InterPro"/>
</dbReference>
<reference evidence="4 5" key="1">
    <citation type="submission" date="2012-10" db="EMBL/GenBank/DDBJ databases">
        <authorList>
            <person name="Zafar N."/>
            <person name="Inman J."/>
            <person name="Hall N."/>
            <person name="Lorenzi H."/>
            <person name="Caler E."/>
        </authorList>
    </citation>
    <scope>NUCLEOTIDE SEQUENCE [LARGE SCALE GENOMIC DNA]</scope>
    <source>
        <strain evidence="4 5">IP1</strain>
    </source>
</reference>
<dbReference type="RefSeq" id="XP_004183079.1">
    <property type="nucleotide sequence ID" value="XM_004183031.1"/>
</dbReference>
<dbReference type="CDD" id="cd00159">
    <property type="entry name" value="RhoGAP"/>
    <property type="match status" value="1"/>
</dbReference>
<evidence type="ECO:0000256" key="1">
    <source>
        <dbReference type="SAM" id="Coils"/>
    </source>
</evidence>
<dbReference type="Gene3D" id="1.10.555.10">
    <property type="entry name" value="Rho GTPase activation protein"/>
    <property type="match status" value="1"/>
</dbReference>
<dbReference type="KEGG" id="eiv:EIN_469370"/>
<feature type="region of interest" description="Disordered" evidence="2">
    <location>
        <begin position="441"/>
        <end position="547"/>
    </location>
</feature>
<keyword evidence="1" id="KW-0175">Coiled coil</keyword>
<proteinExistence type="predicted"/>
<feature type="compositionally biased region" description="Polar residues" evidence="2">
    <location>
        <begin position="536"/>
        <end position="547"/>
    </location>
</feature>